<reference evidence="1" key="1">
    <citation type="submission" date="2019-06" db="EMBL/GenBank/DDBJ databases">
        <authorList>
            <person name="Le Quere A."/>
            <person name="Colella S."/>
        </authorList>
    </citation>
    <scope>NUCLEOTIDE SEQUENCE</scope>
    <source>
        <strain evidence="1">EmedicaeMD41</strain>
    </source>
</reference>
<evidence type="ECO:0000313" key="1">
    <source>
        <dbReference type="EMBL" id="VTZ65254.1"/>
    </source>
</evidence>
<proteinExistence type="predicted"/>
<accession>A0A508X8G8</accession>
<name>A0A508X8G8_9HYPH</name>
<dbReference type="Proteomes" id="UP000507954">
    <property type="component" value="Unassembled WGS sequence"/>
</dbReference>
<sequence length="126" mass="13784">MLRLNCPTSSPKMTRILGFPGASCADAGELVVTTEETSMVPASAKAFHPWDLAIAAAVAPNLLSEIGFITMLLVELEWLNEVMKELHYISAAEGYWLPQLESGNRRAGVSTLVRPETSRSLGRRIR</sequence>
<organism evidence="1">
    <name type="scientific">Sinorhizobium medicae</name>
    <dbReference type="NCBI Taxonomy" id="110321"/>
    <lineage>
        <taxon>Bacteria</taxon>
        <taxon>Pseudomonadati</taxon>
        <taxon>Pseudomonadota</taxon>
        <taxon>Alphaproteobacteria</taxon>
        <taxon>Hyphomicrobiales</taxon>
        <taxon>Rhizobiaceae</taxon>
        <taxon>Sinorhizobium/Ensifer group</taxon>
        <taxon>Sinorhizobium</taxon>
    </lineage>
</organism>
<gene>
    <name evidence="1" type="ORF">EMEDMD4_790278</name>
</gene>
<dbReference type="EMBL" id="CABFNB010000149">
    <property type="protein sequence ID" value="VTZ65254.1"/>
    <property type="molecule type" value="Genomic_DNA"/>
</dbReference>
<protein>
    <submittedName>
        <fullName evidence="1">Uncharacterized protein</fullName>
    </submittedName>
</protein>
<dbReference type="AlphaFoldDB" id="A0A508X8G8"/>